<name>A0AB37E6J7_9CAUL</name>
<dbReference type="KEGG" id="bmed:GYM46_06855"/>
<gene>
    <name evidence="2" type="ORF">GYM46_06855</name>
</gene>
<evidence type="ECO:0000256" key="1">
    <source>
        <dbReference type="SAM" id="MobiDB-lite"/>
    </source>
</evidence>
<dbReference type="EMBL" id="CP048751">
    <property type="protein sequence ID" value="QIH72693.1"/>
    <property type="molecule type" value="Genomic_DNA"/>
</dbReference>
<dbReference type="AlphaFoldDB" id="A0AB37E6J7"/>
<accession>A0AB37E6J7</accession>
<evidence type="ECO:0000313" key="2">
    <source>
        <dbReference type="EMBL" id="QIH72693.1"/>
    </source>
</evidence>
<reference evidence="2 3" key="1">
    <citation type="submission" date="2020-01" db="EMBL/GenBank/DDBJ databases">
        <authorList>
            <person name="Wang S."/>
        </authorList>
    </citation>
    <scope>NUCLEOTIDE SEQUENCE [LARGE SCALE GENOMIC DNA]</scope>
    <source>
        <strain evidence="2 3">D151-2-6</strain>
    </source>
</reference>
<sequence>MARKEISTSPNWDDPDEAPPWSPEVFARAEVSKGDKVVRPATGTLTRGRPKSEVTKAHVSLRLDRDVLERWRASGPGWQARINEVLRKAVDA</sequence>
<feature type="region of interest" description="Disordered" evidence="1">
    <location>
        <begin position="1"/>
        <end position="56"/>
    </location>
</feature>
<organism evidence="2 3">
    <name type="scientific">Brevundimonas mediterranea</name>
    <dbReference type="NCBI Taxonomy" id="74329"/>
    <lineage>
        <taxon>Bacteria</taxon>
        <taxon>Pseudomonadati</taxon>
        <taxon>Pseudomonadota</taxon>
        <taxon>Alphaproteobacteria</taxon>
        <taxon>Caulobacterales</taxon>
        <taxon>Caulobacteraceae</taxon>
        <taxon>Brevundimonas</taxon>
    </lineage>
</organism>
<dbReference type="Pfam" id="PF14384">
    <property type="entry name" value="BrnA_antitoxin"/>
    <property type="match status" value="1"/>
</dbReference>
<dbReference type="RefSeq" id="WP_008261343.1">
    <property type="nucleotide sequence ID" value="NZ_CP048751.1"/>
</dbReference>
<proteinExistence type="predicted"/>
<dbReference type="InterPro" id="IPR025528">
    <property type="entry name" value="BrnA_antitoxin"/>
</dbReference>
<dbReference type="Proteomes" id="UP000501325">
    <property type="component" value="Chromosome"/>
</dbReference>
<evidence type="ECO:0000313" key="3">
    <source>
        <dbReference type="Proteomes" id="UP000501325"/>
    </source>
</evidence>
<protein>
    <submittedName>
        <fullName evidence="2">BrnA antitoxin family protein</fullName>
    </submittedName>
</protein>